<evidence type="ECO:0000313" key="2">
    <source>
        <dbReference type="EMBL" id="MBW0467507.1"/>
    </source>
</evidence>
<evidence type="ECO:0000256" key="1">
    <source>
        <dbReference type="SAM" id="MobiDB-lite"/>
    </source>
</evidence>
<feature type="region of interest" description="Disordered" evidence="1">
    <location>
        <begin position="35"/>
        <end position="69"/>
    </location>
</feature>
<dbReference type="AlphaFoldDB" id="A0A9Q3BMB1"/>
<protein>
    <submittedName>
        <fullName evidence="2">Uncharacterized protein</fullName>
    </submittedName>
</protein>
<keyword evidence="3" id="KW-1185">Reference proteome</keyword>
<dbReference type="Proteomes" id="UP000765509">
    <property type="component" value="Unassembled WGS sequence"/>
</dbReference>
<accession>A0A9Q3BMB1</accession>
<organism evidence="2 3">
    <name type="scientific">Austropuccinia psidii MF-1</name>
    <dbReference type="NCBI Taxonomy" id="1389203"/>
    <lineage>
        <taxon>Eukaryota</taxon>
        <taxon>Fungi</taxon>
        <taxon>Dikarya</taxon>
        <taxon>Basidiomycota</taxon>
        <taxon>Pucciniomycotina</taxon>
        <taxon>Pucciniomycetes</taxon>
        <taxon>Pucciniales</taxon>
        <taxon>Sphaerophragmiaceae</taxon>
        <taxon>Austropuccinia</taxon>
    </lineage>
</organism>
<gene>
    <name evidence="2" type="ORF">O181_007222</name>
</gene>
<proteinExistence type="predicted"/>
<sequence>MFGSFSNLEESQHSCLPYQAPISMEVHPPSLPYFTLGTSQDINNPELASRASSSNDHQRRRGMVSLSNNGLKAQERKIMVFGGMERVQSRPRKIHLGTRGKPQEFS</sequence>
<dbReference type="EMBL" id="AVOT02001602">
    <property type="protein sequence ID" value="MBW0467507.1"/>
    <property type="molecule type" value="Genomic_DNA"/>
</dbReference>
<name>A0A9Q3BMB1_9BASI</name>
<evidence type="ECO:0000313" key="3">
    <source>
        <dbReference type="Proteomes" id="UP000765509"/>
    </source>
</evidence>
<reference evidence="2" key="1">
    <citation type="submission" date="2021-03" db="EMBL/GenBank/DDBJ databases">
        <title>Draft genome sequence of rust myrtle Austropuccinia psidii MF-1, a brazilian biotype.</title>
        <authorList>
            <person name="Quecine M.C."/>
            <person name="Pachon D.M.R."/>
            <person name="Bonatelli M.L."/>
            <person name="Correr F.H."/>
            <person name="Franceschini L.M."/>
            <person name="Leite T.F."/>
            <person name="Margarido G.R.A."/>
            <person name="Almeida C.A."/>
            <person name="Ferrarezi J.A."/>
            <person name="Labate C.A."/>
        </authorList>
    </citation>
    <scope>NUCLEOTIDE SEQUENCE</scope>
    <source>
        <strain evidence="2">MF-1</strain>
    </source>
</reference>
<comment type="caution">
    <text evidence="2">The sequence shown here is derived from an EMBL/GenBank/DDBJ whole genome shotgun (WGS) entry which is preliminary data.</text>
</comment>